<gene>
    <name evidence="1" type="ORF">NECHADRAFT_79425</name>
</gene>
<dbReference type="VEuPathDB" id="FungiDB:NECHADRAFT_79425"/>
<dbReference type="GeneID" id="9672970"/>
<dbReference type="RefSeq" id="XP_003051891.1">
    <property type="nucleotide sequence ID" value="XM_003051845.1"/>
</dbReference>
<keyword evidence="2" id="KW-1185">Reference proteome</keyword>
<dbReference type="EMBL" id="GG698898">
    <property type="protein sequence ID" value="EEU46178.1"/>
    <property type="molecule type" value="Genomic_DNA"/>
</dbReference>
<dbReference type="eggNOG" id="ENOG502SKW0">
    <property type="taxonomic scope" value="Eukaryota"/>
</dbReference>
<evidence type="ECO:0000313" key="2">
    <source>
        <dbReference type="Proteomes" id="UP000005206"/>
    </source>
</evidence>
<name>C7YNU2_FUSV7</name>
<protein>
    <submittedName>
        <fullName evidence="1">Uncharacterized protein</fullName>
    </submittedName>
</protein>
<dbReference type="InParanoid" id="C7YNU2"/>
<dbReference type="AlphaFoldDB" id="C7YNU2"/>
<dbReference type="OrthoDB" id="5376140at2759"/>
<dbReference type="KEGG" id="nhe:NECHADRAFT_79425"/>
<dbReference type="Proteomes" id="UP000005206">
    <property type="component" value="Chromosome 4"/>
</dbReference>
<dbReference type="OMA" id="IATSNCH"/>
<evidence type="ECO:0000313" key="1">
    <source>
        <dbReference type="EMBL" id="EEU46178.1"/>
    </source>
</evidence>
<sequence>MSRQPLPNAPRRTNVEVEDYTFEERKTLDSIEKKYTLNLLLKASYSSLTGPEGFRELYQNWRDAMIVSHKTEIYIVEERNNTEIIYKAYGRSTGSKCLGYIIFRGHNGKGTVEITNCDSRLEPYHLDMGGTTKAANQDLAGFHGEGLKLALLVLQRGEQNHSVRCTSGSFSWCFGFTTQGKLVANLTRLTNARSKDKHPQGSLAPFFPNYRTDVRFVIGEIKKAKNERGEIVRRSAVKREEFESWCTTVLALQKLDKDSVLKTKYGEIIMDPKHRGSLYLKGLLMRRSTRSCSASMTGRPLKYGYNFENGTTNRDRRTLGSAEEEGRAILAIWQAALVERPDLVGELSDILNSSDPQWAEVSMLGVGLLPGTADKLAQHLLSDASRWYYSPREREEASVGQKEQQLVLAEQRLTEGKSRAGESMKYGAKFCNVKKGTRYFAIVYRPDKPSSLVAVSNMGGIPAGTHEASRAPSGARAAPQQAPSYPFPGGQGIPQTPSRFPAGQGIPHTRPIQGQGMPVPIYAGGFDPQWPNPQVVNQLPPEAIRQVNYRHPAQGVPVYLRGNGGMGQPFQKRHRTG</sequence>
<dbReference type="HOGENOM" id="CLU_472585_0_0_1"/>
<organism evidence="1 2">
    <name type="scientific">Fusarium vanettenii (strain ATCC MYA-4622 / CBS 123669 / FGSC 9596 / NRRL 45880 / 77-13-4)</name>
    <name type="common">Fusarium solani subsp. pisi</name>
    <dbReference type="NCBI Taxonomy" id="660122"/>
    <lineage>
        <taxon>Eukaryota</taxon>
        <taxon>Fungi</taxon>
        <taxon>Dikarya</taxon>
        <taxon>Ascomycota</taxon>
        <taxon>Pezizomycotina</taxon>
        <taxon>Sordariomycetes</taxon>
        <taxon>Hypocreomycetidae</taxon>
        <taxon>Hypocreales</taxon>
        <taxon>Nectriaceae</taxon>
        <taxon>Fusarium</taxon>
        <taxon>Fusarium solani species complex</taxon>
        <taxon>Fusarium vanettenii</taxon>
    </lineage>
</organism>
<proteinExistence type="predicted"/>
<accession>C7YNU2</accession>
<reference evidence="1 2" key="1">
    <citation type="journal article" date="2009" name="PLoS Genet.">
        <title>The genome of Nectria haematococca: contribution of supernumerary chromosomes to gene expansion.</title>
        <authorList>
            <person name="Coleman J.J."/>
            <person name="Rounsley S.D."/>
            <person name="Rodriguez-Carres M."/>
            <person name="Kuo A."/>
            <person name="Wasmann C.C."/>
            <person name="Grimwood J."/>
            <person name="Schmutz J."/>
            <person name="Taga M."/>
            <person name="White G.J."/>
            <person name="Zhou S."/>
            <person name="Schwartz D.C."/>
            <person name="Freitag M."/>
            <person name="Ma L.J."/>
            <person name="Danchin E.G."/>
            <person name="Henrissat B."/>
            <person name="Coutinho P.M."/>
            <person name="Nelson D.R."/>
            <person name="Straney D."/>
            <person name="Napoli C.A."/>
            <person name="Barker B.M."/>
            <person name="Gribskov M."/>
            <person name="Rep M."/>
            <person name="Kroken S."/>
            <person name="Molnar I."/>
            <person name="Rensing C."/>
            <person name="Kennell J.C."/>
            <person name="Zamora J."/>
            <person name="Farman M.L."/>
            <person name="Selker E.U."/>
            <person name="Salamov A."/>
            <person name="Shapiro H."/>
            <person name="Pangilinan J."/>
            <person name="Lindquist E."/>
            <person name="Lamers C."/>
            <person name="Grigoriev I.V."/>
            <person name="Geiser D.M."/>
            <person name="Covert S.F."/>
            <person name="Temporini E."/>
            <person name="Vanetten H.D."/>
        </authorList>
    </citation>
    <scope>NUCLEOTIDE SEQUENCE [LARGE SCALE GENOMIC DNA]</scope>
    <source>
        <strain evidence="2">ATCC MYA-4622 / CBS 123669 / FGSC 9596 / NRRL 45880 / 77-13-4</strain>
    </source>
</reference>